<dbReference type="PROSITE" id="PS50928">
    <property type="entry name" value="ABC_TM1"/>
    <property type="match status" value="1"/>
</dbReference>
<evidence type="ECO:0000256" key="8">
    <source>
        <dbReference type="ARBA" id="ARBA00023136"/>
    </source>
</evidence>
<dbReference type="EMBL" id="CAESAE010000006">
    <property type="protein sequence ID" value="CAB4342425.1"/>
    <property type="molecule type" value="Genomic_DNA"/>
</dbReference>
<comment type="subcellular location">
    <subcellularLocation>
        <location evidence="1">Cell membrane</location>
        <topology evidence="1">Multi-pass membrane protein</topology>
    </subcellularLocation>
</comment>
<evidence type="ECO:0000313" key="12">
    <source>
        <dbReference type="EMBL" id="CAB4700109.1"/>
    </source>
</evidence>
<evidence type="ECO:0000256" key="7">
    <source>
        <dbReference type="ARBA" id="ARBA00022989"/>
    </source>
</evidence>
<dbReference type="EMBL" id="CAFABH010000018">
    <property type="protein sequence ID" value="CAB4830927.1"/>
    <property type="molecule type" value="Genomic_DNA"/>
</dbReference>
<keyword evidence="5 9" id="KW-0812">Transmembrane</keyword>
<feature type="transmembrane region" description="Helical" evidence="9">
    <location>
        <begin position="25"/>
        <end position="47"/>
    </location>
</feature>
<comment type="similarity">
    <text evidence="2">Belongs to the binding-protein-dependent transport system permease family. HisMQ subfamily.</text>
</comment>
<keyword evidence="8 9" id="KW-0472">Membrane</keyword>
<evidence type="ECO:0000313" key="13">
    <source>
        <dbReference type="EMBL" id="CAB4724633.1"/>
    </source>
</evidence>
<dbReference type="Pfam" id="PF00528">
    <property type="entry name" value="BPD_transp_1"/>
    <property type="match status" value="1"/>
</dbReference>
<dbReference type="GO" id="GO:0006865">
    <property type="term" value="P:amino acid transport"/>
    <property type="evidence" value="ECO:0007669"/>
    <property type="project" value="UniProtKB-KW"/>
</dbReference>
<dbReference type="CDD" id="cd06261">
    <property type="entry name" value="TM_PBP2"/>
    <property type="match status" value="1"/>
</dbReference>
<dbReference type="EMBL" id="CAEZZW010000006">
    <property type="protein sequence ID" value="CAB4784359.1"/>
    <property type="molecule type" value="Genomic_DNA"/>
</dbReference>
<evidence type="ECO:0000259" key="10">
    <source>
        <dbReference type="PROSITE" id="PS50928"/>
    </source>
</evidence>
<evidence type="ECO:0000256" key="3">
    <source>
        <dbReference type="ARBA" id="ARBA00022448"/>
    </source>
</evidence>
<dbReference type="EMBL" id="CAFBOC010000007">
    <property type="protein sequence ID" value="CAB4975846.1"/>
    <property type="molecule type" value="Genomic_DNA"/>
</dbReference>
<evidence type="ECO:0000256" key="9">
    <source>
        <dbReference type="SAM" id="Phobius"/>
    </source>
</evidence>
<gene>
    <name evidence="12" type="ORF">UFOPK2510_01266</name>
    <name evidence="13" type="ORF">UFOPK2718_00787</name>
    <name evidence="14" type="ORF">UFOPK2936_01172</name>
    <name evidence="15" type="ORF">UFOPK3174_01079</name>
    <name evidence="16" type="ORF">UFOPK3328_00951</name>
    <name evidence="17" type="ORF">UFOPK3779_01210</name>
    <name evidence="18" type="ORF">UFOPK3913_00789</name>
    <name evidence="11" type="ORF">UFOPK4107_01138</name>
    <name evidence="19" type="ORF">UFOPK4403_00865</name>
</gene>
<name>A0A6J7DK82_9ZZZZ</name>
<dbReference type="GO" id="GO:0043190">
    <property type="term" value="C:ATP-binding cassette (ABC) transporter complex"/>
    <property type="evidence" value="ECO:0007669"/>
    <property type="project" value="InterPro"/>
</dbReference>
<dbReference type="Gene3D" id="1.10.3720.10">
    <property type="entry name" value="MetI-like"/>
    <property type="match status" value="1"/>
</dbReference>
<dbReference type="EMBL" id="CAFBNH010000007">
    <property type="protein sequence ID" value="CAB4950999.1"/>
    <property type="molecule type" value="Genomic_DNA"/>
</dbReference>
<dbReference type="EMBL" id="CAFBQX010000004">
    <property type="protein sequence ID" value="CAB5073040.1"/>
    <property type="molecule type" value="Genomic_DNA"/>
</dbReference>
<reference evidence="16" key="1">
    <citation type="submission" date="2020-05" db="EMBL/GenBank/DDBJ databases">
        <authorList>
            <person name="Chiriac C."/>
            <person name="Salcher M."/>
            <person name="Ghai R."/>
            <person name="Kavagutti S V."/>
        </authorList>
    </citation>
    <scope>NUCLEOTIDE SEQUENCE</scope>
</reference>
<evidence type="ECO:0000313" key="14">
    <source>
        <dbReference type="EMBL" id="CAB4784359.1"/>
    </source>
</evidence>
<feature type="transmembrane region" description="Helical" evidence="9">
    <location>
        <begin position="123"/>
        <end position="144"/>
    </location>
</feature>
<dbReference type="InterPro" id="IPR035906">
    <property type="entry name" value="MetI-like_sf"/>
</dbReference>
<dbReference type="SUPFAM" id="SSF161098">
    <property type="entry name" value="MetI-like"/>
    <property type="match status" value="1"/>
</dbReference>
<evidence type="ECO:0000256" key="6">
    <source>
        <dbReference type="ARBA" id="ARBA00022970"/>
    </source>
</evidence>
<feature type="transmembrane region" description="Helical" evidence="9">
    <location>
        <begin position="59"/>
        <end position="80"/>
    </location>
</feature>
<evidence type="ECO:0000313" key="15">
    <source>
        <dbReference type="EMBL" id="CAB4830927.1"/>
    </source>
</evidence>
<keyword evidence="6" id="KW-0029">Amino-acid transport</keyword>
<dbReference type="PANTHER" id="PTHR30614:SF20">
    <property type="entry name" value="GLUTAMINE TRANSPORT SYSTEM PERMEASE PROTEIN GLNP"/>
    <property type="match status" value="1"/>
</dbReference>
<protein>
    <submittedName>
        <fullName evidence="16">Unannotated protein</fullName>
    </submittedName>
</protein>
<feature type="transmembrane region" description="Helical" evidence="9">
    <location>
        <begin position="190"/>
        <end position="209"/>
    </location>
</feature>
<dbReference type="NCBIfam" id="TIGR01726">
    <property type="entry name" value="HEQRo_perm_3TM"/>
    <property type="match status" value="1"/>
</dbReference>
<dbReference type="InterPro" id="IPR000515">
    <property type="entry name" value="MetI-like"/>
</dbReference>
<dbReference type="EMBL" id="CAFBLD010000006">
    <property type="protein sequence ID" value="CAB4869305.1"/>
    <property type="molecule type" value="Genomic_DNA"/>
</dbReference>
<sequence length="220" mass="24318">MGYHLDYAVIWRSLHDLFYGLGLDLYMALFSVAMGSLIGLVVAFALVSKRKLFRVVSGVYVTVIRNIPLMIIILFIYFGLPDAGFTFGEIPSFIFALTIYAGAYLAEVFRGGILAIHKGIGEAGMAVGMSGFQIIVFIKIPILIRSVMPALSNNYISLFKDASVAAVIAVPELTFQTRKINLETFRTIEAWSTASVLYVASCFLIAFLLRQVERRVAIPK</sequence>
<dbReference type="InterPro" id="IPR010065">
    <property type="entry name" value="AA_ABC_transptr_permease_3TM"/>
</dbReference>
<keyword evidence="7 9" id="KW-1133">Transmembrane helix</keyword>
<feature type="domain" description="ABC transmembrane type-1" evidence="10">
    <location>
        <begin position="21"/>
        <end position="209"/>
    </location>
</feature>
<accession>A0A6J7DK82</accession>
<dbReference type="EMBL" id="CAEZXO010000008">
    <property type="protein sequence ID" value="CAB4700109.1"/>
    <property type="molecule type" value="Genomic_DNA"/>
</dbReference>
<dbReference type="EMBL" id="CAEZYM010000006">
    <property type="protein sequence ID" value="CAB4724633.1"/>
    <property type="molecule type" value="Genomic_DNA"/>
</dbReference>
<evidence type="ECO:0000313" key="19">
    <source>
        <dbReference type="EMBL" id="CAB5073040.1"/>
    </source>
</evidence>
<evidence type="ECO:0000256" key="5">
    <source>
        <dbReference type="ARBA" id="ARBA00022692"/>
    </source>
</evidence>
<dbReference type="AlphaFoldDB" id="A0A6J7DK82"/>
<dbReference type="GO" id="GO:0022857">
    <property type="term" value="F:transmembrane transporter activity"/>
    <property type="evidence" value="ECO:0007669"/>
    <property type="project" value="InterPro"/>
</dbReference>
<evidence type="ECO:0000313" key="17">
    <source>
        <dbReference type="EMBL" id="CAB4950999.1"/>
    </source>
</evidence>
<evidence type="ECO:0000256" key="2">
    <source>
        <dbReference type="ARBA" id="ARBA00010072"/>
    </source>
</evidence>
<evidence type="ECO:0000313" key="11">
    <source>
        <dbReference type="EMBL" id="CAB4342425.1"/>
    </source>
</evidence>
<evidence type="ECO:0000256" key="1">
    <source>
        <dbReference type="ARBA" id="ARBA00004651"/>
    </source>
</evidence>
<dbReference type="PANTHER" id="PTHR30614">
    <property type="entry name" value="MEMBRANE COMPONENT OF AMINO ACID ABC TRANSPORTER"/>
    <property type="match status" value="1"/>
</dbReference>
<proteinExistence type="inferred from homology"/>
<organism evidence="16">
    <name type="scientific">freshwater metagenome</name>
    <dbReference type="NCBI Taxonomy" id="449393"/>
    <lineage>
        <taxon>unclassified sequences</taxon>
        <taxon>metagenomes</taxon>
        <taxon>ecological metagenomes</taxon>
    </lineage>
</organism>
<feature type="transmembrane region" description="Helical" evidence="9">
    <location>
        <begin position="92"/>
        <end position="116"/>
    </location>
</feature>
<evidence type="ECO:0000313" key="16">
    <source>
        <dbReference type="EMBL" id="CAB4869305.1"/>
    </source>
</evidence>
<keyword evidence="3" id="KW-0813">Transport</keyword>
<dbReference type="InterPro" id="IPR043429">
    <property type="entry name" value="ArtM/GltK/GlnP/TcyL/YhdX-like"/>
</dbReference>
<evidence type="ECO:0000313" key="18">
    <source>
        <dbReference type="EMBL" id="CAB4975846.1"/>
    </source>
</evidence>
<keyword evidence="4" id="KW-1003">Cell membrane</keyword>
<evidence type="ECO:0000256" key="4">
    <source>
        <dbReference type="ARBA" id="ARBA00022475"/>
    </source>
</evidence>